<keyword evidence="1" id="KW-1133">Transmembrane helix</keyword>
<protein>
    <recommendedName>
        <fullName evidence="4">Zinc-finger domain-containing protein</fullName>
    </recommendedName>
</protein>
<dbReference type="KEGG" id="orp:MOP44_19240"/>
<dbReference type="Proteomes" id="UP001059380">
    <property type="component" value="Chromosome"/>
</dbReference>
<keyword evidence="3" id="KW-1185">Reference proteome</keyword>
<dbReference type="RefSeq" id="WP_260791882.1">
    <property type="nucleotide sequence ID" value="NZ_CP093313.1"/>
</dbReference>
<reference evidence="2" key="1">
    <citation type="submission" date="2021-04" db="EMBL/GenBank/DDBJ databases">
        <title>Phylogenetic analysis of Acidobacteriaceae.</title>
        <authorList>
            <person name="Qiu L."/>
            <person name="Zhang Q."/>
        </authorList>
    </citation>
    <scope>NUCLEOTIDE SEQUENCE</scope>
    <source>
        <strain evidence="2">DSM 25168</strain>
    </source>
</reference>
<keyword evidence="1" id="KW-0812">Transmembrane</keyword>
<feature type="transmembrane region" description="Helical" evidence="1">
    <location>
        <begin position="55"/>
        <end position="78"/>
    </location>
</feature>
<keyword evidence="1" id="KW-0472">Membrane</keyword>
<name>A0A9J7BP43_9BACT</name>
<accession>A0A9J7BP43</accession>
<feature type="transmembrane region" description="Helical" evidence="1">
    <location>
        <begin position="98"/>
        <end position="119"/>
    </location>
</feature>
<evidence type="ECO:0008006" key="4">
    <source>
        <dbReference type="Google" id="ProtNLM"/>
    </source>
</evidence>
<dbReference type="EMBL" id="CP093313">
    <property type="protein sequence ID" value="UWZ82694.1"/>
    <property type="molecule type" value="Genomic_DNA"/>
</dbReference>
<evidence type="ECO:0000256" key="1">
    <source>
        <dbReference type="SAM" id="Phobius"/>
    </source>
</evidence>
<proteinExistence type="predicted"/>
<sequence>MGRTRCNDHVVGAILASWRYDISGISPEMRKDYELHFAGCAHCRARLQFHRSLDVTLAVLTSLAVFFFLFALAVLKHIKPLEHVAFNVFGLDIEDTYRMLFSAGIAGLIFSIVAFALVLMATPAPTYLGGIAAERAKVIEERLPAAIRSLRSR</sequence>
<dbReference type="AlphaFoldDB" id="A0A9J7BP43"/>
<organism evidence="2 3">
    <name type="scientific">Occallatibacter riparius</name>
    <dbReference type="NCBI Taxonomy" id="1002689"/>
    <lineage>
        <taxon>Bacteria</taxon>
        <taxon>Pseudomonadati</taxon>
        <taxon>Acidobacteriota</taxon>
        <taxon>Terriglobia</taxon>
        <taxon>Terriglobales</taxon>
        <taxon>Acidobacteriaceae</taxon>
        <taxon>Occallatibacter</taxon>
    </lineage>
</organism>
<evidence type="ECO:0000313" key="3">
    <source>
        <dbReference type="Proteomes" id="UP001059380"/>
    </source>
</evidence>
<gene>
    <name evidence="2" type="ORF">MOP44_19240</name>
</gene>
<evidence type="ECO:0000313" key="2">
    <source>
        <dbReference type="EMBL" id="UWZ82694.1"/>
    </source>
</evidence>